<comment type="similarity">
    <text evidence="2 14">Belongs to the radical SAM superfamily. Biotin synthase family.</text>
</comment>
<evidence type="ECO:0000256" key="15">
    <source>
        <dbReference type="PIRSR" id="PIRSR001619-1"/>
    </source>
</evidence>
<evidence type="ECO:0000313" key="18">
    <source>
        <dbReference type="EMBL" id="MCS4036472.1"/>
    </source>
</evidence>
<comment type="function">
    <text evidence="14">Catalyzes the conversion of dethiobiotin (DTB) to biotin by the insertion of a sulfur atom into dethiobiotin via a radical-based mechanism.</text>
</comment>
<dbReference type="HAMAP" id="MF_01694">
    <property type="entry name" value="BioB"/>
    <property type="match status" value="1"/>
</dbReference>
<dbReference type="SMART" id="SM00876">
    <property type="entry name" value="BATS"/>
    <property type="match status" value="1"/>
</dbReference>
<comment type="cofactor">
    <cofactor evidence="14 15">
        <name>[4Fe-4S] cluster</name>
        <dbReference type="ChEBI" id="CHEBI:49883"/>
    </cofactor>
    <text evidence="14 15">Binds 1 [4Fe-4S] cluster. The cluster is coordinated with 3 cysteines and an exchangeable S-adenosyl-L-methionine.</text>
</comment>
<dbReference type="EMBL" id="JANUBF010000008">
    <property type="protein sequence ID" value="MCS4036472.1"/>
    <property type="molecule type" value="Genomic_DNA"/>
</dbReference>
<evidence type="ECO:0000256" key="6">
    <source>
        <dbReference type="ARBA" id="ARBA00022679"/>
    </source>
</evidence>
<keyword evidence="10 14" id="KW-0093">Biotin biosynthesis</keyword>
<accession>A0A9X2UKQ7</accession>
<feature type="domain" description="Radical SAM core" evidence="17">
    <location>
        <begin position="22"/>
        <end position="251"/>
    </location>
</feature>
<keyword evidence="11 14" id="KW-0408">Iron</keyword>
<comment type="cofactor">
    <cofactor evidence="14">
        <name>[2Fe-2S] cluster</name>
        <dbReference type="ChEBI" id="CHEBI:190135"/>
    </cofactor>
    <text evidence="14">Binds 1 [2Fe-2S] cluster. The cluster is coordinated with 3 cysteines and 1 arginine.</text>
</comment>
<feature type="binding site" evidence="14 15">
    <location>
        <position position="176"/>
    </location>
    <ligand>
        <name>[2Fe-2S] cluster</name>
        <dbReference type="ChEBI" id="CHEBI:190135"/>
    </ligand>
</feature>
<feature type="binding site" evidence="14 15">
    <location>
        <position position="246"/>
    </location>
    <ligand>
        <name>[2Fe-2S] cluster</name>
        <dbReference type="ChEBI" id="CHEBI:190135"/>
    </ligand>
</feature>
<evidence type="ECO:0000313" key="19">
    <source>
        <dbReference type="Proteomes" id="UP001155040"/>
    </source>
</evidence>
<organism evidence="18 19">
    <name type="scientific">Salinibacter ruber</name>
    <dbReference type="NCBI Taxonomy" id="146919"/>
    <lineage>
        <taxon>Bacteria</taxon>
        <taxon>Pseudomonadati</taxon>
        <taxon>Rhodothermota</taxon>
        <taxon>Rhodothermia</taxon>
        <taxon>Rhodothermales</taxon>
        <taxon>Salinibacteraceae</taxon>
        <taxon>Salinibacter</taxon>
    </lineage>
</organism>
<feature type="binding site" evidence="14 15">
    <location>
        <position position="40"/>
    </location>
    <ligand>
        <name>[4Fe-4S] cluster</name>
        <dbReference type="ChEBI" id="CHEBI:49883"/>
        <note>4Fe-4S-S-AdoMet</note>
    </ligand>
</feature>
<dbReference type="SFLD" id="SFLDS00029">
    <property type="entry name" value="Radical_SAM"/>
    <property type="match status" value="1"/>
</dbReference>
<reference evidence="18" key="1">
    <citation type="submission" date="2022-08" db="EMBL/GenBank/DDBJ databases">
        <title>Genomic Encyclopedia of Type Strains, Phase V (KMG-V): Genome sequencing to study the core and pangenomes of soil and plant-associated prokaryotes.</title>
        <authorList>
            <person name="Whitman W."/>
        </authorList>
    </citation>
    <scope>NUCLEOTIDE SEQUENCE</scope>
    <source>
        <strain evidence="18">SP3012</strain>
    </source>
</reference>
<dbReference type="InterPro" id="IPR024177">
    <property type="entry name" value="Biotin_synthase"/>
</dbReference>
<comment type="cofactor">
    <cofactor evidence="15">
        <name>[2Fe-2S] cluster</name>
        <dbReference type="ChEBI" id="CHEBI:190135"/>
    </cofactor>
    <text evidence="15">Binds 1 [2Fe-2S] cluster. The cluster is coordinated with 3 cysteines and 1 arginine.</text>
</comment>
<dbReference type="GO" id="GO:0051537">
    <property type="term" value="F:2 iron, 2 sulfur cluster binding"/>
    <property type="evidence" value="ECO:0007669"/>
    <property type="project" value="UniProtKB-KW"/>
</dbReference>
<dbReference type="PROSITE" id="PS51918">
    <property type="entry name" value="RADICAL_SAM"/>
    <property type="match status" value="1"/>
</dbReference>
<dbReference type="Gene3D" id="3.20.20.70">
    <property type="entry name" value="Aldolase class I"/>
    <property type="match status" value="1"/>
</dbReference>
<feature type="binding site" evidence="14 15">
    <location>
        <position position="116"/>
    </location>
    <ligand>
        <name>[2Fe-2S] cluster</name>
        <dbReference type="ChEBI" id="CHEBI:190135"/>
    </ligand>
</feature>
<evidence type="ECO:0000256" key="8">
    <source>
        <dbReference type="ARBA" id="ARBA00022714"/>
    </source>
</evidence>
<dbReference type="InterPro" id="IPR058240">
    <property type="entry name" value="rSAM_sf"/>
</dbReference>
<dbReference type="Proteomes" id="UP001155040">
    <property type="component" value="Unassembled WGS sequence"/>
</dbReference>
<dbReference type="GO" id="GO:0009102">
    <property type="term" value="P:biotin biosynthetic process"/>
    <property type="evidence" value="ECO:0007669"/>
    <property type="project" value="UniProtKB-UniRule"/>
</dbReference>
<feature type="binding site" evidence="14 15">
    <location>
        <position position="84"/>
    </location>
    <ligand>
        <name>[2Fe-2S] cluster</name>
        <dbReference type="ChEBI" id="CHEBI:190135"/>
    </ligand>
</feature>
<dbReference type="PANTHER" id="PTHR22976">
    <property type="entry name" value="BIOTIN SYNTHASE"/>
    <property type="match status" value="1"/>
</dbReference>
<evidence type="ECO:0000256" key="4">
    <source>
        <dbReference type="ARBA" id="ARBA00012236"/>
    </source>
</evidence>
<dbReference type="GO" id="GO:0051539">
    <property type="term" value="F:4 iron, 4 sulfur cluster binding"/>
    <property type="evidence" value="ECO:0007669"/>
    <property type="project" value="UniProtKB-KW"/>
</dbReference>
<comment type="caution">
    <text evidence="18">The sequence shown here is derived from an EMBL/GenBank/DDBJ whole genome shotgun (WGS) entry which is preliminary data.</text>
</comment>
<evidence type="ECO:0000256" key="10">
    <source>
        <dbReference type="ARBA" id="ARBA00022756"/>
    </source>
</evidence>
<dbReference type="GO" id="GO:0005506">
    <property type="term" value="F:iron ion binding"/>
    <property type="evidence" value="ECO:0007669"/>
    <property type="project" value="UniProtKB-UniRule"/>
</dbReference>
<dbReference type="SFLD" id="SFLDG01278">
    <property type="entry name" value="biotin_synthase_like"/>
    <property type="match status" value="1"/>
</dbReference>
<feature type="binding site" evidence="14 15">
    <location>
        <position position="44"/>
    </location>
    <ligand>
        <name>[4Fe-4S] cluster</name>
        <dbReference type="ChEBI" id="CHEBI:49883"/>
        <note>4Fe-4S-S-AdoMet</note>
    </ligand>
</feature>
<evidence type="ECO:0000256" key="3">
    <source>
        <dbReference type="ARBA" id="ARBA00011738"/>
    </source>
</evidence>
<dbReference type="InterPro" id="IPR007197">
    <property type="entry name" value="rSAM"/>
</dbReference>
<evidence type="ECO:0000256" key="13">
    <source>
        <dbReference type="ARBA" id="ARBA00051157"/>
    </source>
</evidence>
<proteinExistence type="inferred from homology"/>
<evidence type="ECO:0000256" key="16">
    <source>
        <dbReference type="SAM" id="MobiDB-lite"/>
    </source>
</evidence>
<evidence type="ECO:0000256" key="5">
    <source>
        <dbReference type="ARBA" id="ARBA00022485"/>
    </source>
</evidence>
<dbReference type="AlphaFoldDB" id="A0A9X2UKQ7"/>
<comment type="catalytic activity">
    <reaction evidence="13 14">
        <text>(4R,5S)-dethiobiotin + (sulfur carrier)-SH + 2 reduced [2Fe-2S]-[ferredoxin] + 2 S-adenosyl-L-methionine = (sulfur carrier)-H + biotin + 2 5'-deoxyadenosine + 2 L-methionine + 2 oxidized [2Fe-2S]-[ferredoxin]</text>
        <dbReference type="Rhea" id="RHEA:22060"/>
        <dbReference type="Rhea" id="RHEA-COMP:10000"/>
        <dbReference type="Rhea" id="RHEA-COMP:10001"/>
        <dbReference type="Rhea" id="RHEA-COMP:14737"/>
        <dbReference type="Rhea" id="RHEA-COMP:14739"/>
        <dbReference type="ChEBI" id="CHEBI:17319"/>
        <dbReference type="ChEBI" id="CHEBI:29917"/>
        <dbReference type="ChEBI" id="CHEBI:33737"/>
        <dbReference type="ChEBI" id="CHEBI:33738"/>
        <dbReference type="ChEBI" id="CHEBI:57586"/>
        <dbReference type="ChEBI" id="CHEBI:57844"/>
        <dbReference type="ChEBI" id="CHEBI:59789"/>
        <dbReference type="ChEBI" id="CHEBI:64428"/>
        <dbReference type="ChEBI" id="CHEBI:149473"/>
        <dbReference type="EC" id="2.8.1.6"/>
    </reaction>
</comment>
<keyword evidence="5 14" id="KW-0004">4Fe-4S</keyword>
<gene>
    <name evidence="14" type="primary">bioB</name>
    <name evidence="18" type="ORF">GGQ01_001533</name>
</gene>
<dbReference type="SFLD" id="SFLDG01060">
    <property type="entry name" value="BATS_domain_containing"/>
    <property type="match status" value="1"/>
</dbReference>
<evidence type="ECO:0000256" key="2">
    <source>
        <dbReference type="ARBA" id="ARBA00010765"/>
    </source>
</evidence>
<dbReference type="PIRSF" id="PIRSF001619">
    <property type="entry name" value="Biotin_synth"/>
    <property type="match status" value="1"/>
</dbReference>
<dbReference type="InterPro" id="IPR002684">
    <property type="entry name" value="Biotin_synth/BioAB"/>
</dbReference>
<sequence>MHADDDEVLALLDAAFRVRRHHHGRRVHIHVLQNAKSGVCPEDCAFCSQSLKFDSDPEQYGMQQVDQIVEGAKAAWDKGAVTYCIVTATRGPHSSEVDVVCEATRRIKETYPMDVCASLGLLDAEQARKLADAGVDRYNHNLETSCDHFENVVTTHEWSDRVETVKQAKAAGMEACCGGIIGLGEARADWVDLALALREIGVESVPVNFLNPRSGTPLEDVDKVRPQDCLKALAMFRLVHPEADLRMAGGREVVLDQMQPLALYAANSFFTDGYLTTGGQGESKDYRMIQQAGFEPVIVEDGPERQTPATADDTPSGGSEAADQRRQPSAGPAG</sequence>
<evidence type="ECO:0000256" key="11">
    <source>
        <dbReference type="ARBA" id="ARBA00023004"/>
    </source>
</evidence>
<dbReference type="InterPro" id="IPR006638">
    <property type="entry name" value="Elp3/MiaA/NifB-like_rSAM"/>
</dbReference>
<dbReference type="EC" id="2.8.1.6" evidence="4 14"/>
<name>A0A9X2UKQ7_9BACT</name>
<evidence type="ECO:0000256" key="14">
    <source>
        <dbReference type="HAMAP-Rule" id="MF_01694"/>
    </source>
</evidence>
<dbReference type="InterPro" id="IPR013785">
    <property type="entry name" value="Aldolase_TIM"/>
</dbReference>
<evidence type="ECO:0000256" key="9">
    <source>
        <dbReference type="ARBA" id="ARBA00022723"/>
    </source>
</evidence>
<dbReference type="GO" id="GO:0004076">
    <property type="term" value="F:biotin synthase activity"/>
    <property type="evidence" value="ECO:0007669"/>
    <property type="project" value="UniProtKB-UniRule"/>
</dbReference>
<evidence type="ECO:0000256" key="1">
    <source>
        <dbReference type="ARBA" id="ARBA00004942"/>
    </source>
</evidence>
<evidence type="ECO:0000256" key="12">
    <source>
        <dbReference type="ARBA" id="ARBA00023014"/>
    </source>
</evidence>
<dbReference type="NCBIfam" id="TIGR00433">
    <property type="entry name" value="bioB"/>
    <property type="match status" value="1"/>
</dbReference>
<dbReference type="SUPFAM" id="SSF102114">
    <property type="entry name" value="Radical SAM enzymes"/>
    <property type="match status" value="1"/>
</dbReference>
<dbReference type="SMART" id="SM00729">
    <property type="entry name" value="Elp3"/>
    <property type="match status" value="1"/>
</dbReference>
<protein>
    <recommendedName>
        <fullName evidence="4 14">Biotin synthase</fullName>
        <ecNumber evidence="4 14">2.8.1.6</ecNumber>
    </recommendedName>
</protein>
<keyword evidence="6 14" id="KW-0808">Transferase</keyword>
<feature type="binding site" evidence="14 15">
    <location>
        <position position="47"/>
    </location>
    <ligand>
        <name>[4Fe-4S] cluster</name>
        <dbReference type="ChEBI" id="CHEBI:49883"/>
        <note>4Fe-4S-S-AdoMet</note>
    </ligand>
</feature>
<keyword evidence="8 14" id="KW-0001">2Fe-2S</keyword>
<dbReference type="PANTHER" id="PTHR22976:SF2">
    <property type="entry name" value="BIOTIN SYNTHASE, MITOCHONDRIAL"/>
    <property type="match status" value="1"/>
</dbReference>
<evidence type="ECO:0000256" key="7">
    <source>
        <dbReference type="ARBA" id="ARBA00022691"/>
    </source>
</evidence>
<feature type="region of interest" description="Disordered" evidence="16">
    <location>
        <begin position="295"/>
        <end position="334"/>
    </location>
</feature>
<comment type="subunit">
    <text evidence="3 14">Homodimer.</text>
</comment>
<dbReference type="Pfam" id="PF04055">
    <property type="entry name" value="Radical_SAM"/>
    <property type="match status" value="1"/>
</dbReference>
<evidence type="ECO:0000259" key="17">
    <source>
        <dbReference type="PROSITE" id="PS51918"/>
    </source>
</evidence>
<dbReference type="InterPro" id="IPR010722">
    <property type="entry name" value="BATS_dom"/>
</dbReference>
<keyword evidence="12 14" id="KW-0411">Iron-sulfur</keyword>
<dbReference type="FunFam" id="3.20.20.70:FF:000026">
    <property type="entry name" value="Biotin synthase"/>
    <property type="match status" value="1"/>
</dbReference>
<keyword evidence="7 14" id="KW-0949">S-adenosyl-L-methionine</keyword>
<dbReference type="Pfam" id="PF06968">
    <property type="entry name" value="BATS"/>
    <property type="match status" value="1"/>
</dbReference>
<comment type="pathway">
    <text evidence="1 14">Cofactor biosynthesis; biotin biosynthesis; biotin from 7,8-diaminononanoate: step 2/2.</text>
</comment>
<keyword evidence="9 14" id="KW-0479">Metal-binding</keyword>
<dbReference type="CDD" id="cd01335">
    <property type="entry name" value="Radical_SAM"/>
    <property type="match status" value="1"/>
</dbReference>